<protein>
    <submittedName>
        <fullName evidence="7">Thiol:disulfide interchange protein</fullName>
    </submittedName>
    <submittedName>
        <fullName evidence="8">TlpA disulfide reductase family protein</fullName>
    </submittedName>
</protein>
<feature type="chain" id="PRO_5044366429" evidence="5">
    <location>
        <begin position="20"/>
        <end position="738"/>
    </location>
</feature>
<dbReference type="PROSITE" id="PS51352">
    <property type="entry name" value="THIOREDOXIN_2"/>
    <property type="match status" value="1"/>
</dbReference>
<keyword evidence="5" id="KW-0732">Signal</keyword>
<dbReference type="InterPro" id="IPR012336">
    <property type="entry name" value="Thioredoxin-like_fold"/>
</dbReference>
<keyword evidence="2" id="KW-0201">Cytochrome c-type biogenesis</keyword>
<dbReference type="SUPFAM" id="SSF52833">
    <property type="entry name" value="Thioredoxin-like"/>
    <property type="match status" value="1"/>
</dbReference>
<evidence type="ECO:0000313" key="8">
    <source>
        <dbReference type="EMBL" id="MCZ2655342.1"/>
    </source>
</evidence>
<comment type="caution">
    <text evidence="7">The sequence shown here is derived from an EMBL/GenBank/DDBJ whole genome shotgun (WGS) entry which is preliminary data.</text>
</comment>
<evidence type="ECO:0000313" key="7">
    <source>
        <dbReference type="EMBL" id="KFX74312.1"/>
    </source>
</evidence>
<dbReference type="PANTHER" id="PTHR42852">
    <property type="entry name" value="THIOL:DISULFIDE INTERCHANGE PROTEIN DSBE"/>
    <property type="match status" value="1"/>
</dbReference>
<sequence length="738" mass="85533">MKNKILPLLLLLGSTYAAAQTVIENPSFETRQGSAHTISKIELSPTETRLTIRTVFRPQWWTSIDSLTYIYAPESRKQFYPLRIEGRKFGERVTTPASGIIENDCVITYPPLPEGTTRIDWMEDDLKSETNTYGILLVKPQETKEQAFLREIRGNWQQADAGNGWDIGIYDSLAIMDNRFWKYELCRKQGKKLKLNLRNETDGQCQLEITQEKDGNIRIGKNGEKEKKYIRAGLPHRNYASVTTASTTPRTDFFRKDTAHIRGFLDGYNPQLGFTTALIYTDNHITRESSPALVTIHPDGRFESDFIVNYPGVHHLSLGSCWIGFYVKPGETLILYLSWEDLLDYNRQRRLKPMLTETQYMGASSTFNQELMPCEPLFPRDFNILLKACGTLTPDEFKAQQKPMYDLWMHRLDSLEQSKTLQPEGMQMLKNNVKMMYGSWLLDFILQRDMNAHKDTTNAILKIKEAPDYYDFLKEMPLDDVRAIGCSSFSTFINRLEYMNPLNRASWQIKIGTDDHVKKYAESWQKKKEILEDTTGIPFPMAGELILTRSYPFLAGTLKDGKKAFTLLNILKSYLHEPFLMAESERMYRQIYPPQGNQPQELPAGKGTDIIRKIVAPYHGKLVVIDFWATTCGPCRASIEHHADLRKEYRNSPDIKFIFITSDSESPEKAYNDYVEKNLKEEVIFRLPQSDYNYLRELFHFNGIPRYVLLDRDGKLLNGDFPMYNIEKFLKESKIRKE</sequence>
<dbReference type="EMBL" id="JAPUAC010000011">
    <property type="protein sequence ID" value="MCZ2655342.1"/>
    <property type="molecule type" value="Genomic_DNA"/>
</dbReference>
<evidence type="ECO:0000256" key="4">
    <source>
        <dbReference type="ARBA" id="ARBA00023284"/>
    </source>
</evidence>
<feature type="domain" description="Thioredoxin" evidence="6">
    <location>
        <begin position="591"/>
        <end position="738"/>
    </location>
</feature>
<dbReference type="Proteomes" id="UP001075704">
    <property type="component" value="Unassembled WGS sequence"/>
</dbReference>
<evidence type="ECO:0000256" key="2">
    <source>
        <dbReference type="ARBA" id="ARBA00022748"/>
    </source>
</evidence>
<evidence type="ECO:0000259" key="6">
    <source>
        <dbReference type="PROSITE" id="PS51352"/>
    </source>
</evidence>
<dbReference type="Gene3D" id="3.40.30.10">
    <property type="entry name" value="Glutaredoxin"/>
    <property type="match status" value="1"/>
</dbReference>
<dbReference type="PATRIC" id="fig|817.53.peg.2641"/>
<comment type="subcellular location">
    <subcellularLocation>
        <location evidence="1">Cell envelope</location>
    </subcellularLocation>
</comment>
<proteinExistence type="predicted"/>
<dbReference type="Pfam" id="PF13905">
    <property type="entry name" value="Thioredoxin_8"/>
    <property type="match status" value="1"/>
</dbReference>
<dbReference type="GO" id="GO:0030313">
    <property type="term" value="C:cell envelope"/>
    <property type="evidence" value="ECO:0007669"/>
    <property type="project" value="UniProtKB-SubCell"/>
</dbReference>
<keyword evidence="3" id="KW-1015">Disulfide bond</keyword>
<evidence type="ECO:0000256" key="3">
    <source>
        <dbReference type="ARBA" id="ARBA00023157"/>
    </source>
</evidence>
<feature type="signal peptide" evidence="5">
    <location>
        <begin position="1"/>
        <end position="19"/>
    </location>
</feature>
<name>A0A0I9S8V8_BACFG</name>
<organism evidence="7">
    <name type="scientific">Bacteroides fragilis</name>
    <dbReference type="NCBI Taxonomy" id="817"/>
    <lineage>
        <taxon>Bacteria</taxon>
        <taxon>Pseudomonadati</taxon>
        <taxon>Bacteroidota</taxon>
        <taxon>Bacteroidia</taxon>
        <taxon>Bacteroidales</taxon>
        <taxon>Bacteroidaceae</taxon>
        <taxon>Bacteroides</taxon>
    </lineage>
</organism>
<reference evidence="7" key="2">
    <citation type="submission" date="2014-07" db="EMBL/GenBank/DDBJ databases">
        <title>Genetics and epidemiology of antimicrobial resistance in B. fragilis group.</title>
        <authorList>
            <person name="Sydenham T.V."/>
            <person name="Hasman H."/>
            <person name="Kemp M."/>
            <person name="Justesen U.S."/>
        </authorList>
    </citation>
    <scope>NUCLEOTIDE SEQUENCE [LARGE SCALE GENOMIC DNA]</scope>
    <source>
        <strain evidence="7">DCMOUH0018B</strain>
    </source>
</reference>
<reference evidence="7" key="1">
    <citation type="book" date="2014" name="THE 24TH EUROPEAN CONGRESS OF CLINICAL MICROBIOLOGY AND INFECTIOUS DISEASES" publisher="ECCMID 2014" city="Barcelona, Spain">
        <title>Identification of resistance genes in three multidrug-resistant Bacteroides fragilis isolates by whole genome sequencing.</title>
        <editorList>
            <person name="Unknown"/>
            <person name="A."/>
        </editorList>
        <authorList>
            <person name="Sydenham T.V."/>
            <person name="Hasman H."/>
            <person name="Wang M."/>
            <person name="Soki J."/>
            <person name="Nagy E."/>
            <person name="Justesen U.S."/>
        </authorList>
    </citation>
    <scope>NUCLEOTIDE SEQUENCE</scope>
    <source>
        <strain evidence="7">DCMOUH0018B</strain>
    </source>
</reference>
<dbReference type="AlphaFoldDB" id="A0A0I9S8V8"/>
<dbReference type="GO" id="GO:0017004">
    <property type="term" value="P:cytochrome complex assembly"/>
    <property type="evidence" value="ECO:0007669"/>
    <property type="project" value="UniProtKB-KW"/>
</dbReference>
<dbReference type="RefSeq" id="WP_044300661.1">
    <property type="nucleotide sequence ID" value="NZ_CAEUHN010000023.1"/>
</dbReference>
<evidence type="ECO:0000256" key="1">
    <source>
        <dbReference type="ARBA" id="ARBA00004196"/>
    </source>
</evidence>
<keyword evidence="4" id="KW-0676">Redox-active center</keyword>
<gene>
    <name evidence="7" type="ORF">EE52_0212770</name>
    <name evidence="8" type="ORF">O1422_14330</name>
</gene>
<dbReference type="InterPro" id="IPR013766">
    <property type="entry name" value="Thioredoxin_domain"/>
</dbReference>
<accession>A0A0I9S8V8</accession>
<evidence type="ECO:0000256" key="5">
    <source>
        <dbReference type="SAM" id="SignalP"/>
    </source>
</evidence>
<reference evidence="8" key="3">
    <citation type="submission" date="2022-12" db="EMBL/GenBank/DDBJ databases">
        <title>Development of a Multilocus Sequence Typing Scheme for Bacteroides fragilis Based on Whole Genome Sequencing Data and Clinical Application.</title>
        <authorList>
            <person name="Nielsen F.D."/>
            <person name="Justesen U.S."/>
        </authorList>
    </citation>
    <scope>NUCLEOTIDE SEQUENCE</scope>
    <source>
        <strain evidence="8">BF_BC_ODE_DK_2015_2</strain>
    </source>
</reference>
<dbReference type="InterPro" id="IPR050553">
    <property type="entry name" value="Thioredoxin_ResA/DsbE_sf"/>
</dbReference>
<dbReference type="EMBL" id="JMZZ02000151">
    <property type="protein sequence ID" value="KFX74312.1"/>
    <property type="molecule type" value="Genomic_DNA"/>
</dbReference>
<dbReference type="CDD" id="cd02966">
    <property type="entry name" value="TlpA_like_family"/>
    <property type="match status" value="1"/>
</dbReference>
<dbReference type="InterPro" id="IPR036249">
    <property type="entry name" value="Thioredoxin-like_sf"/>
</dbReference>
<dbReference type="PANTHER" id="PTHR42852:SF6">
    <property type="entry name" value="THIOL:DISULFIDE INTERCHANGE PROTEIN DSBE"/>
    <property type="match status" value="1"/>
</dbReference>